<comment type="caution">
    <text evidence="1">The sequence shown here is derived from an EMBL/GenBank/DDBJ whole genome shotgun (WGS) entry which is preliminary data.</text>
</comment>
<dbReference type="Proteomes" id="UP000031599">
    <property type="component" value="Unassembled WGS sequence"/>
</dbReference>
<gene>
    <name evidence="1" type="ORF">DB30_07681</name>
</gene>
<name>A0A0C2D678_9BACT</name>
<proteinExistence type="predicted"/>
<protein>
    <submittedName>
        <fullName evidence="1">Uncharacterized protein</fullName>
    </submittedName>
</protein>
<evidence type="ECO:0000313" key="2">
    <source>
        <dbReference type="Proteomes" id="UP000031599"/>
    </source>
</evidence>
<organism evidence="1 2">
    <name type="scientific">Enhygromyxa salina</name>
    <dbReference type="NCBI Taxonomy" id="215803"/>
    <lineage>
        <taxon>Bacteria</taxon>
        <taxon>Pseudomonadati</taxon>
        <taxon>Myxococcota</taxon>
        <taxon>Polyangia</taxon>
        <taxon>Nannocystales</taxon>
        <taxon>Nannocystaceae</taxon>
        <taxon>Enhygromyxa</taxon>
    </lineage>
</organism>
<dbReference type="AlphaFoldDB" id="A0A0C2D678"/>
<sequence>MGDAGRASTIDQLVEFITQHHWNYELAYSWCRAVAIHGRLSDIPTLIDAYQAYTNPVDDDNDIILIRIAQVIDEAEFSKFDHIDKFANVDDYRTSALEHCKTLAERYGEDVLFFRGQPTSVRRMARMFIEPAGPLGMSLPSWTRHRFEASTGIDCTAMFDRRGVFKPLAAAAIAEAFLDSPAAAQYRDGVRYFFGHPVP</sequence>
<evidence type="ECO:0000313" key="1">
    <source>
        <dbReference type="EMBL" id="KIG18666.1"/>
    </source>
</evidence>
<reference evidence="1 2" key="1">
    <citation type="submission" date="2014-12" db="EMBL/GenBank/DDBJ databases">
        <title>Genome assembly of Enhygromyxa salina DSM 15201.</title>
        <authorList>
            <person name="Sharma G."/>
            <person name="Subramanian S."/>
        </authorList>
    </citation>
    <scope>NUCLEOTIDE SEQUENCE [LARGE SCALE GENOMIC DNA]</scope>
    <source>
        <strain evidence="1 2">DSM 15201</strain>
    </source>
</reference>
<accession>A0A0C2D678</accession>
<dbReference type="EMBL" id="JMCC02000009">
    <property type="protein sequence ID" value="KIG18666.1"/>
    <property type="molecule type" value="Genomic_DNA"/>
</dbReference>